<dbReference type="Gene3D" id="3.40.50.12780">
    <property type="entry name" value="N-terminal domain of ligase-like"/>
    <property type="match status" value="1"/>
</dbReference>
<keyword evidence="4" id="KW-0436">Ligase</keyword>
<dbReference type="InterPro" id="IPR025110">
    <property type="entry name" value="AMP-bd_C"/>
</dbReference>
<dbReference type="InterPro" id="IPR036736">
    <property type="entry name" value="ACP-like_sf"/>
</dbReference>
<feature type="domain" description="AMP-binding enzyme C-terminal" evidence="8">
    <location>
        <begin position="480"/>
        <end position="543"/>
    </location>
</feature>
<dbReference type="Gene3D" id="3.30.300.30">
    <property type="match status" value="1"/>
</dbReference>
<evidence type="ECO:0000256" key="2">
    <source>
        <dbReference type="ARBA" id="ARBA00022450"/>
    </source>
</evidence>
<dbReference type="Pfam" id="PF00668">
    <property type="entry name" value="Condensation"/>
    <property type="match status" value="1"/>
</dbReference>
<reference evidence="9" key="1">
    <citation type="journal article" date="2020" name="bioRxiv">
        <title>Genomic and phenotypic heterogeneity of clinical isolates of the human pathogens Aspergillus fumigatus, Aspergillus lentulus and Aspergillus fumigatiaffinis.</title>
        <authorList>
            <person name="dos Santos R.A.C."/>
            <person name="Steenwyk J.L."/>
            <person name="Rivero-Menendez O."/>
            <person name="Mead M.E."/>
            <person name="Silva L.P."/>
            <person name="Bastos R.W."/>
            <person name="Alastruey-Izquierdo A."/>
            <person name="Goldman G.H."/>
            <person name="Rokas A."/>
        </authorList>
    </citation>
    <scope>NUCLEOTIDE SEQUENCE</scope>
    <source>
        <strain evidence="9">CNM-CM6805</strain>
    </source>
</reference>
<name>A0A8H4HDW3_9EURO</name>
<accession>A0A8H4HDW3</accession>
<feature type="domain" description="AMP-dependent synthetase/ligase" evidence="6">
    <location>
        <begin position="44"/>
        <end position="426"/>
    </location>
</feature>
<sequence>MCPSTAISTVDIMPYLKSTTSEPLAEDADYRQKVPKDDVITLLDQVARQHPHRDAVVSQHQKGLLGIGTVRWSFAQLQEGSIRLAARLSALGIYHGARVAAFILNEAEWALVFLATVRLGAQFVPLDPRVLAREEDARFFLDNVEARYIFVSNKDMSNAIDKIFAQNLDRLMFKCVVSVASGTDAAPGWTTLAQVMETVPTSSPPKVSLIANDVILLLCTSGTTSRPKVCPHTSITITTPALALADHWDITPSQALCQHLPSFHVFSVVMTLAFLLSGATVVFPSASFDPAASFDVIKSNSKTHVPCVPSMVQALNVYAASQEQPSAVPYHIILGGASIAPEVVEICRSLGAKRVTAGYGMTEGVATLMNAIESTTSDITDGTVCLGKAIAAARMRICRPGSMEIVHRGEIGELHQGGPPIISGYLNASPETNGCFYNADGVDWCVTGDQGHMDEQGRVYLLGRYKDLIIRGGENISPMKIESCLLKLPHISVAYAIGIPDPVAGEVPIAIVQSKESATMSASDIQSVVAAELGRSFAPTMILDLRHDLGRENFPTTTSGKIQKATLREWVIDYLDQVAIKRLESGDILSELTACWSAVSGLAAEEIDPDRPIRYFTDSTMIIQFIHIASQKGWKFTFKSLTIHNTIRQQAQFLDENGLGLEAMPVADAPLSVQMSVKDACKEPMIAKLQELGLTWDDVETVIPMTDYASNFSRDKSRPTAWNFRLNWSVENSMTEPQLLSVVDSWFARHPLLRCTSMVCNDDLEVFVVMRHHSRWLKHQIIHGGEVKDMEAVIRYRLGDPEYDYVNGAGPLFKIAIFKTETPAAYGFVMHIHHCLYDALSLIRWLQDLKTLLQQKGNCTMQFHDYEEFAAQYYEYRGSKSAKEGVDFHVSRLRGISSVPNTLWPPNVSVSKEESRDTREIASAALAPKSVDKACGTQGTNCYIRLPHLAAMQSQFAVTAPIIAITACALVNIRQTKAAEAVFTNLLSGRTWPLAEDAQSNHRGNMLEADGPTMTYTISRIRVQEAETAVQLLQRVQHEQDQLGIYAHTPLHHINRKLRELDSEEGAADVSFIDTIYRRQSFDWLLEQYVENESDVMKLLHDDSRSNLGFVWFPFLRDGNLLHLNVTYDHALLTPSEVHHVTGDFMCAAAWLSDPANAHKSLSECQFS</sequence>
<keyword evidence="3" id="KW-0597">Phosphoprotein</keyword>
<dbReference type="SUPFAM" id="SSF52777">
    <property type="entry name" value="CoA-dependent acyltransferases"/>
    <property type="match status" value="2"/>
</dbReference>
<organism evidence="9 10">
    <name type="scientific">Aspergillus fumigatiaffinis</name>
    <dbReference type="NCBI Taxonomy" id="340414"/>
    <lineage>
        <taxon>Eukaryota</taxon>
        <taxon>Fungi</taxon>
        <taxon>Dikarya</taxon>
        <taxon>Ascomycota</taxon>
        <taxon>Pezizomycotina</taxon>
        <taxon>Eurotiomycetes</taxon>
        <taxon>Eurotiomycetidae</taxon>
        <taxon>Eurotiales</taxon>
        <taxon>Aspergillaceae</taxon>
        <taxon>Aspergillus</taxon>
        <taxon>Aspergillus subgen. Fumigati</taxon>
    </lineage>
</organism>
<dbReference type="GO" id="GO:0031956">
    <property type="term" value="F:medium-chain fatty acid-CoA ligase activity"/>
    <property type="evidence" value="ECO:0007669"/>
    <property type="project" value="TreeGrafter"/>
</dbReference>
<dbReference type="AlphaFoldDB" id="A0A8H4HDW3"/>
<dbReference type="PROSITE" id="PS00455">
    <property type="entry name" value="AMP_BINDING"/>
    <property type="match status" value="1"/>
</dbReference>
<evidence type="ECO:0000259" key="8">
    <source>
        <dbReference type="Pfam" id="PF13193"/>
    </source>
</evidence>
<dbReference type="SUPFAM" id="SSF56801">
    <property type="entry name" value="Acetyl-CoA synthetase-like"/>
    <property type="match status" value="1"/>
</dbReference>
<proteinExistence type="inferred from homology"/>
<feature type="domain" description="Condensation" evidence="7">
    <location>
        <begin position="717"/>
        <end position="1085"/>
    </location>
</feature>
<dbReference type="SUPFAM" id="SSF47336">
    <property type="entry name" value="ACP-like"/>
    <property type="match status" value="1"/>
</dbReference>
<dbReference type="InterPro" id="IPR001242">
    <property type="entry name" value="Condensation_dom"/>
</dbReference>
<dbReference type="EMBL" id="JAAAPX010000014">
    <property type="protein sequence ID" value="KAF4242907.1"/>
    <property type="molecule type" value="Genomic_DNA"/>
</dbReference>
<evidence type="ECO:0000256" key="4">
    <source>
        <dbReference type="ARBA" id="ARBA00022598"/>
    </source>
</evidence>
<evidence type="ECO:0000259" key="7">
    <source>
        <dbReference type="Pfam" id="PF00668"/>
    </source>
</evidence>
<comment type="similarity">
    <text evidence="1">Belongs to the ATP-dependent AMP-binding enzyme family.</text>
</comment>
<comment type="caution">
    <text evidence="9">The sequence shown here is derived from an EMBL/GenBank/DDBJ whole genome shotgun (WGS) entry which is preliminary data.</text>
</comment>
<dbReference type="InterPro" id="IPR020845">
    <property type="entry name" value="AMP-binding_CS"/>
</dbReference>
<evidence type="ECO:0000256" key="1">
    <source>
        <dbReference type="ARBA" id="ARBA00006432"/>
    </source>
</evidence>
<evidence type="ECO:0000313" key="10">
    <source>
        <dbReference type="Proteomes" id="UP000653565"/>
    </source>
</evidence>
<dbReference type="PANTHER" id="PTHR43201:SF5">
    <property type="entry name" value="MEDIUM-CHAIN ACYL-COA LIGASE ACSF2, MITOCHONDRIAL"/>
    <property type="match status" value="1"/>
</dbReference>
<dbReference type="Gene3D" id="3.30.559.30">
    <property type="entry name" value="Nonribosomal peptide synthetase, condensation domain"/>
    <property type="match status" value="1"/>
</dbReference>
<evidence type="ECO:0000256" key="3">
    <source>
        <dbReference type="ARBA" id="ARBA00022553"/>
    </source>
</evidence>
<keyword evidence="2" id="KW-0596">Phosphopantetheine</keyword>
<dbReference type="InterPro" id="IPR042099">
    <property type="entry name" value="ANL_N_sf"/>
</dbReference>
<dbReference type="Pfam" id="PF13193">
    <property type="entry name" value="AMP-binding_C"/>
    <property type="match status" value="1"/>
</dbReference>
<dbReference type="InterPro" id="IPR023213">
    <property type="entry name" value="CAT-like_dom_sf"/>
</dbReference>
<evidence type="ECO:0000313" key="9">
    <source>
        <dbReference type="EMBL" id="KAF4242907.1"/>
    </source>
</evidence>
<dbReference type="Pfam" id="PF00501">
    <property type="entry name" value="AMP-binding"/>
    <property type="match status" value="1"/>
</dbReference>
<dbReference type="InterPro" id="IPR000873">
    <property type="entry name" value="AMP-dep_synth/lig_dom"/>
</dbReference>
<keyword evidence="5" id="KW-0677">Repeat</keyword>
<protein>
    <recommendedName>
        <fullName evidence="11">Carrier domain-containing protein</fullName>
    </recommendedName>
</protein>
<gene>
    <name evidence="9" type="ORF">CNMCM6805_002015</name>
</gene>
<evidence type="ECO:0000256" key="5">
    <source>
        <dbReference type="ARBA" id="ARBA00022737"/>
    </source>
</evidence>
<dbReference type="InterPro" id="IPR045851">
    <property type="entry name" value="AMP-bd_C_sf"/>
</dbReference>
<keyword evidence="10" id="KW-1185">Reference proteome</keyword>
<reference evidence="9" key="2">
    <citation type="submission" date="2020-04" db="EMBL/GenBank/DDBJ databases">
        <authorList>
            <person name="Santos R.A.C."/>
            <person name="Steenwyk J.L."/>
            <person name="Rivero-Menendez O."/>
            <person name="Mead M.E."/>
            <person name="Silva L.P."/>
            <person name="Bastos R.W."/>
            <person name="Alastruey-Izquierdo A."/>
            <person name="Goldman G.H."/>
            <person name="Rokas A."/>
        </authorList>
    </citation>
    <scope>NUCLEOTIDE SEQUENCE</scope>
    <source>
        <strain evidence="9">CNM-CM6805</strain>
    </source>
</reference>
<dbReference type="GO" id="GO:0006631">
    <property type="term" value="P:fatty acid metabolic process"/>
    <property type="evidence" value="ECO:0007669"/>
    <property type="project" value="TreeGrafter"/>
</dbReference>
<evidence type="ECO:0000259" key="6">
    <source>
        <dbReference type="Pfam" id="PF00501"/>
    </source>
</evidence>
<dbReference type="Proteomes" id="UP000653565">
    <property type="component" value="Unassembled WGS sequence"/>
</dbReference>
<dbReference type="Gene3D" id="3.30.559.10">
    <property type="entry name" value="Chloramphenicol acetyltransferase-like domain"/>
    <property type="match status" value="1"/>
</dbReference>
<dbReference type="PANTHER" id="PTHR43201">
    <property type="entry name" value="ACYL-COA SYNTHETASE"/>
    <property type="match status" value="1"/>
</dbReference>
<evidence type="ECO:0008006" key="11">
    <source>
        <dbReference type="Google" id="ProtNLM"/>
    </source>
</evidence>